<comment type="caution">
    <text evidence="3">The sequence shown here is derived from an EMBL/GenBank/DDBJ whole genome shotgun (WGS) entry which is preliminary data.</text>
</comment>
<feature type="compositionally biased region" description="Basic and acidic residues" evidence="1">
    <location>
        <begin position="137"/>
        <end position="149"/>
    </location>
</feature>
<dbReference type="EMBL" id="AZGY01000001">
    <property type="protein sequence ID" value="OAA32952.1"/>
    <property type="molecule type" value="Genomic_DNA"/>
</dbReference>
<keyword evidence="4" id="KW-1185">Reference proteome</keyword>
<feature type="chain" id="PRO_5007880811" evidence="2">
    <location>
        <begin position="21"/>
        <end position="342"/>
    </location>
</feature>
<feature type="compositionally biased region" description="Basic and acidic residues" evidence="1">
    <location>
        <begin position="239"/>
        <end position="258"/>
    </location>
</feature>
<accession>A0A166UTU3</accession>
<dbReference type="AlphaFoldDB" id="A0A166UTU3"/>
<dbReference type="STRING" id="1081109.A0A166UTU3"/>
<sequence>MGFLKHLVIFLPLLMTSAFAATPVRQLRRTTGNGWVVKARNSTNHGHVLKASRANSTHLSLNHTAAATFSEQAPSTAQKSWSITENIFEPLTELVKKITGLGKDKDKDKDKEQDQEKDKEKEKDKSSFFKKITGWGRNKDKDKDEDKNSNQEQDQEQDKDKDKDKGEDKNSNQEQDQEQDKDKEKEKGKGSWFKKITGWGRNNSKDKDKDSGNPPPPANKHSDARLVCSPGNSWGWKPAKGEDAQKGLDELKKTDGKPKSKPGPGTCDRLKCVDNSAIWWCNDKHEEFELDSFTHIANYAWDLVENCKEPYDSGSKDTGVLGQAFSPDGFWNVIVRRDDCSK</sequence>
<evidence type="ECO:0000256" key="1">
    <source>
        <dbReference type="SAM" id="MobiDB-lite"/>
    </source>
</evidence>
<dbReference type="Proteomes" id="UP000078544">
    <property type="component" value="Unassembled WGS sequence"/>
</dbReference>
<feature type="compositionally biased region" description="Basic and acidic residues" evidence="1">
    <location>
        <begin position="178"/>
        <end position="189"/>
    </location>
</feature>
<reference evidence="3 4" key="1">
    <citation type="journal article" date="2016" name="Genome Biol. Evol.">
        <title>Divergent and convergent evolution of fungal pathogenicity.</title>
        <authorList>
            <person name="Shang Y."/>
            <person name="Xiao G."/>
            <person name="Zheng P."/>
            <person name="Cen K."/>
            <person name="Zhan S."/>
            <person name="Wang C."/>
        </authorList>
    </citation>
    <scope>NUCLEOTIDE SEQUENCE [LARGE SCALE GENOMIC DNA]</scope>
    <source>
        <strain evidence="3 4">RCEF 2490</strain>
    </source>
</reference>
<proteinExistence type="predicted"/>
<feature type="region of interest" description="Disordered" evidence="1">
    <location>
        <begin position="102"/>
        <end position="266"/>
    </location>
</feature>
<evidence type="ECO:0000313" key="4">
    <source>
        <dbReference type="Proteomes" id="UP000078544"/>
    </source>
</evidence>
<name>A0A166UTU3_9HYPO</name>
<evidence type="ECO:0000313" key="3">
    <source>
        <dbReference type="EMBL" id="OAA32952.1"/>
    </source>
</evidence>
<keyword evidence="2" id="KW-0732">Signal</keyword>
<dbReference type="PANTHER" id="PTHR35605">
    <property type="entry name" value="ECP2 EFFECTOR PROTEIN DOMAIN-CONTAINING PROTEIN-RELATED"/>
    <property type="match status" value="1"/>
</dbReference>
<evidence type="ECO:0000256" key="2">
    <source>
        <dbReference type="SAM" id="SignalP"/>
    </source>
</evidence>
<protein>
    <submittedName>
        <fullName evidence="3">Uncharacterized protein</fullName>
    </submittedName>
</protein>
<gene>
    <name evidence="3" type="ORF">AAL_00417</name>
</gene>
<feature type="compositionally biased region" description="Basic and acidic residues" evidence="1">
    <location>
        <begin position="102"/>
        <end position="127"/>
    </location>
</feature>
<dbReference type="PANTHER" id="PTHR35605:SF1">
    <property type="entry name" value="ECP2 EFFECTOR PROTEIN DOMAIN-CONTAINING PROTEIN-RELATED"/>
    <property type="match status" value="1"/>
</dbReference>
<feature type="compositionally biased region" description="Basic and acidic residues" evidence="1">
    <location>
        <begin position="156"/>
        <end position="171"/>
    </location>
</feature>
<organism evidence="3 4">
    <name type="scientific">Moelleriella libera RCEF 2490</name>
    <dbReference type="NCBI Taxonomy" id="1081109"/>
    <lineage>
        <taxon>Eukaryota</taxon>
        <taxon>Fungi</taxon>
        <taxon>Dikarya</taxon>
        <taxon>Ascomycota</taxon>
        <taxon>Pezizomycotina</taxon>
        <taxon>Sordariomycetes</taxon>
        <taxon>Hypocreomycetidae</taxon>
        <taxon>Hypocreales</taxon>
        <taxon>Clavicipitaceae</taxon>
        <taxon>Moelleriella</taxon>
    </lineage>
</organism>
<feature type="signal peptide" evidence="2">
    <location>
        <begin position="1"/>
        <end position="20"/>
    </location>
</feature>
<dbReference type="OrthoDB" id="3552888at2759"/>